<dbReference type="AlphaFoldDB" id="A0A8J8T2U3"/>
<sequence length="240" mass="27644">MCTLDSEVFVGGYSEHSRFSIYMWVPENKVIKKINPKLVILEACPNSKKAEYKDVRRPSLKTVGCTKKWHIQLIKPNPHVKNQIFVAARNDIMRVNVEMWKSHYVHPNDIIFRGKSVITDFKLIDNVHLIVMVSNTVYLIDQFSEQPLAIRREIPDLAIQRIILSPSFELDNLPLMIYNGIENEIKTLDIQSTGVTSHILLQRPLSLKAEITPNESGQQAMFIGQDDYNRFRIVTLSLNV</sequence>
<evidence type="ECO:0000313" key="2">
    <source>
        <dbReference type="Proteomes" id="UP000785679"/>
    </source>
</evidence>
<dbReference type="EMBL" id="RRYP01007848">
    <property type="protein sequence ID" value="TNV80192.1"/>
    <property type="molecule type" value="Genomic_DNA"/>
</dbReference>
<keyword evidence="2" id="KW-1185">Reference proteome</keyword>
<proteinExistence type="predicted"/>
<dbReference type="Proteomes" id="UP000785679">
    <property type="component" value="Unassembled WGS sequence"/>
</dbReference>
<protein>
    <submittedName>
        <fullName evidence="1">Uncharacterized protein</fullName>
    </submittedName>
</protein>
<accession>A0A8J8T2U3</accession>
<evidence type="ECO:0000313" key="1">
    <source>
        <dbReference type="EMBL" id="TNV80192.1"/>
    </source>
</evidence>
<organism evidence="1 2">
    <name type="scientific">Halteria grandinella</name>
    <dbReference type="NCBI Taxonomy" id="5974"/>
    <lineage>
        <taxon>Eukaryota</taxon>
        <taxon>Sar</taxon>
        <taxon>Alveolata</taxon>
        <taxon>Ciliophora</taxon>
        <taxon>Intramacronucleata</taxon>
        <taxon>Spirotrichea</taxon>
        <taxon>Stichotrichia</taxon>
        <taxon>Sporadotrichida</taxon>
        <taxon>Halteriidae</taxon>
        <taxon>Halteria</taxon>
    </lineage>
</organism>
<reference evidence="1" key="1">
    <citation type="submission" date="2019-06" db="EMBL/GenBank/DDBJ databases">
        <authorList>
            <person name="Zheng W."/>
        </authorList>
    </citation>
    <scope>NUCLEOTIDE SEQUENCE</scope>
    <source>
        <strain evidence="1">QDHG01</strain>
    </source>
</reference>
<gene>
    <name evidence="1" type="ORF">FGO68_gene2145</name>
</gene>
<name>A0A8J8T2U3_HALGN</name>
<comment type="caution">
    <text evidence="1">The sequence shown here is derived from an EMBL/GenBank/DDBJ whole genome shotgun (WGS) entry which is preliminary data.</text>
</comment>